<gene>
    <name evidence="2" type="ORF">MM415A00595_0009</name>
    <name evidence="1" type="ORF">MM415B00994_0009</name>
</gene>
<proteinExistence type="predicted"/>
<evidence type="ECO:0000313" key="1">
    <source>
        <dbReference type="EMBL" id="QJA61152.1"/>
    </source>
</evidence>
<sequence>MELGGCKSPPIKMPVINVTNQYERKTTEEINSLWGANSHRFLNHMMLRGPFRNYVIKNVKWPLYKFITAIANRYPEPTKINTIKLGTHILLDIRDRFFELDDCYTRHVLFRAIFKIFICEYEHDSHYGDRFDWFQEETVTRGWPQRDKRPRAYWKEFRPK</sequence>
<name>A0A6M3KHV3_9ZZZZ</name>
<organism evidence="2">
    <name type="scientific">viral metagenome</name>
    <dbReference type="NCBI Taxonomy" id="1070528"/>
    <lineage>
        <taxon>unclassified sequences</taxon>
        <taxon>metagenomes</taxon>
        <taxon>organismal metagenomes</taxon>
    </lineage>
</organism>
<accession>A0A6M3KHV3</accession>
<evidence type="ECO:0000313" key="2">
    <source>
        <dbReference type="EMBL" id="QJA81068.1"/>
    </source>
</evidence>
<dbReference type="EMBL" id="MT142446">
    <property type="protein sequence ID" value="QJA81068.1"/>
    <property type="molecule type" value="Genomic_DNA"/>
</dbReference>
<dbReference type="EMBL" id="MT141432">
    <property type="protein sequence ID" value="QJA61152.1"/>
    <property type="molecule type" value="Genomic_DNA"/>
</dbReference>
<reference evidence="2" key="1">
    <citation type="submission" date="2020-03" db="EMBL/GenBank/DDBJ databases">
        <title>The deep terrestrial virosphere.</title>
        <authorList>
            <person name="Holmfeldt K."/>
            <person name="Nilsson E."/>
            <person name="Simone D."/>
            <person name="Lopez-Fernandez M."/>
            <person name="Wu X."/>
            <person name="de Brujin I."/>
            <person name="Lundin D."/>
            <person name="Andersson A."/>
            <person name="Bertilsson S."/>
            <person name="Dopson M."/>
        </authorList>
    </citation>
    <scope>NUCLEOTIDE SEQUENCE</scope>
    <source>
        <strain evidence="2">MM415A00595</strain>
        <strain evidence="1">MM415B00994</strain>
    </source>
</reference>
<dbReference type="AlphaFoldDB" id="A0A6M3KHV3"/>
<protein>
    <submittedName>
        <fullName evidence="2">Uncharacterized protein</fullName>
    </submittedName>
</protein>